<dbReference type="GO" id="GO:0051287">
    <property type="term" value="F:NAD binding"/>
    <property type="evidence" value="ECO:0000318"/>
    <property type="project" value="GO_Central"/>
</dbReference>
<proteinExistence type="inferred from homology"/>
<dbReference type="PRINTS" id="PR01356">
    <property type="entry name" value="GFGPROTEIN"/>
</dbReference>
<dbReference type="PANTHER" id="PTHR13994">
    <property type="entry name" value="NUDIX HYDROLASE RELATED"/>
    <property type="match status" value="1"/>
</dbReference>
<dbReference type="OrthoDB" id="447842at2759"/>
<dbReference type="PANTHER" id="PTHR13994:SF13">
    <property type="entry name" value="FI03680P"/>
    <property type="match status" value="1"/>
</dbReference>
<dbReference type="PRINTS" id="PR00502">
    <property type="entry name" value="NUDIXFAMILY"/>
</dbReference>
<evidence type="ECO:0000256" key="2">
    <source>
        <dbReference type="ARBA" id="ARBA00022723"/>
    </source>
</evidence>
<dbReference type="GO" id="GO:0046872">
    <property type="term" value="F:metal ion binding"/>
    <property type="evidence" value="ECO:0007669"/>
    <property type="project" value="UniProtKB-KW"/>
</dbReference>
<keyword evidence="7" id="KW-1185">Reference proteome</keyword>
<dbReference type="InterPro" id="IPR020084">
    <property type="entry name" value="NUDIX_hydrolase_CS"/>
</dbReference>
<dbReference type="InterPro" id="IPR003293">
    <property type="entry name" value="Nudix_hydrolase6-like"/>
</dbReference>
<dbReference type="Pfam" id="PF18290">
    <property type="entry name" value="Nudix_hydro"/>
    <property type="match status" value="1"/>
</dbReference>
<gene>
    <name evidence="6" type="ORF">MARPO_0018s0016</name>
</gene>
<dbReference type="EMBL" id="KZ772690">
    <property type="protein sequence ID" value="PTQ44820.1"/>
    <property type="molecule type" value="Genomic_DNA"/>
</dbReference>
<accession>A0A2R6XFD2</accession>
<dbReference type="Proteomes" id="UP000244005">
    <property type="component" value="Unassembled WGS sequence"/>
</dbReference>
<evidence type="ECO:0000313" key="7">
    <source>
        <dbReference type="Proteomes" id="UP000244005"/>
    </source>
</evidence>
<dbReference type="SUPFAM" id="SSF55811">
    <property type="entry name" value="Nudix"/>
    <property type="match status" value="1"/>
</dbReference>
<dbReference type="InterPro" id="IPR015797">
    <property type="entry name" value="NUDIX_hydrolase-like_dom_sf"/>
</dbReference>
<keyword evidence="2" id="KW-0479">Metal-binding</keyword>
<evidence type="ECO:0000256" key="4">
    <source>
        <dbReference type="RuleBase" id="RU003476"/>
    </source>
</evidence>
<dbReference type="Gene3D" id="3.90.79.10">
    <property type="entry name" value="Nucleoside Triphosphate Pyrophosphohydrolase"/>
    <property type="match status" value="1"/>
</dbReference>
<dbReference type="InterPro" id="IPR000086">
    <property type="entry name" value="NUDIX_hydrolase_dom"/>
</dbReference>
<dbReference type="GO" id="GO:0047631">
    <property type="term" value="F:ADP-ribose diphosphatase activity"/>
    <property type="evidence" value="ECO:0000318"/>
    <property type="project" value="GO_Central"/>
</dbReference>
<evidence type="ECO:0000313" key="6">
    <source>
        <dbReference type="EMBL" id="PTQ44820.1"/>
    </source>
</evidence>
<organism evidence="6 7">
    <name type="scientific">Marchantia polymorpha</name>
    <name type="common">Common liverwort</name>
    <name type="synonym">Marchantia aquatica</name>
    <dbReference type="NCBI Taxonomy" id="3197"/>
    <lineage>
        <taxon>Eukaryota</taxon>
        <taxon>Viridiplantae</taxon>
        <taxon>Streptophyta</taxon>
        <taxon>Embryophyta</taxon>
        <taxon>Marchantiophyta</taxon>
        <taxon>Marchantiopsida</taxon>
        <taxon>Marchantiidae</taxon>
        <taxon>Marchantiales</taxon>
        <taxon>Marchantiaceae</taxon>
        <taxon>Marchantia</taxon>
    </lineage>
</organism>
<dbReference type="PROSITE" id="PS51462">
    <property type="entry name" value="NUDIX"/>
    <property type="match status" value="1"/>
</dbReference>
<dbReference type="Gramene" id="MpUg00410.2">
    <property type="protein sequence ID" value="MpUg00410.2.cds"/>
    <property type="gene ID" value="MpUg00410"/>
</dbReference>
<evidence type="ECO:0000256" key="3">
    <source>
        <dbReference type="ARBA" id="ARBA00022801"/>
    </source>
</evidence>
<comment type="similarity">
    <text evidence="1 4">Belongs to the Nudix hydrolase family.</text>
</comment>
<evidence type="ECO:0000259" key="5">
    <source>
        <dbReference type="PROSITE" id="PS51462"/>
    </source>
</evidence>
<sequence>MLGKIMPLSTEAESGVMPFASREEIVENHSEEMEKKDNDYGLENLLLSSNCLSCEVDPYDGIIVDPSCLPTDVNSFIDSLHDSLALWKSQERKGVWLKLPTENANLVFPAIEAGFVYHHAEPNYVMLTYWIPEVPCTLPSNASHQVGVGAFVLNEEGQVLAVQEKNGPLQGSGVWKMPTGLVNQGEDVHEGAVREVKEETGIDTEFLEVIGFRQGHQVLFEKSDIFFLCVLRPLSMTILKQDTEIEAAQWMDLEKFACQPFVQNSMLRKMVDMCMACTQGRYRGFGTRAFHAGSERMPSYFYYNVHDSMEKSIP</sequence>
<dbReference type="AlphaFoldDB" id="A0A2R6XFD2"/>
<name>A0A2R6XFD2_MARPO</name>
<dbReference type="FunFam" id="3.90.79.10:FF:000015">
    <property type="entry name" value="Nudix hydrolase 8"/>
    <property type="match status" value="1"/>
</dbReference>
<evidence type="ECO:0000256" key="1">
    <source>
        <dbReference type="ARBA" id="ARBA00005582"/>
    </source>
</evidence>
<dbReference type="GO" id="GO:0035529">
    <property type="term" value="F:NADH pyrophosphatase activity"/>
    <property type="evidence" value="ECO:0000318"/>
    <property type="project" value="GO_Central"/>
</dbReference>
<keyword evidence="3 4" id="KW-0378">Hydrolase</keyword>
<reference evidence="7" key="1">
    <citation type="journal article" date="2017" name="Cell">
        <title>Insights into land plant evolution garnered from the Marchantia polymorpha genome.</title>
        <authorList>
            <person name="Bowman J.L."/>
            <person name="Kohchi T."/>
            <person name="Yamato K.T."/>
            <person name="Jenkins J."/>
            <person name="Shu S."/>
            <person name="Ishizaki K."/>
            <person name="Yamaoka S."/>
            <person name="Nishihama R."/>
            <person name="Nakamura Y."/>
            <person name="Berger F."/>
            <person name="Adam C."/>
            <person name="Aki S.S."/>
            <person name="Althoff F."/>
            <person name="Araki T."/>
            <person name="Arteaga-Vazquez M.A."/>
            <person name="Balasubrmanian S."/>
            <person name="Barry K."/>
            <person name="Bauer D."/>
            <person name="Boehm C.R."/>
            <person name="Briginshaw L."/>
            <person name="Caballero-Perez J."/>
            <person name="Catarino B."/>
            <person name="Chen F."/>
            <person name="Chiyoda S."/>
            <person name="Chovatia M."/>
            <person name="Davies K.M."/>
            <person name="Delmans M."/>
            <person name="Demura T."/>
            <person name="Dierschke T."/>
            <person name="Dolan L."/>
            <person name="Dorantes-Acosta A.E."/>
            <person name="Eklund D.M."/>
            <person name="Florent S.N."/>
            <person name="Flores-Sandoval E."/>
            <person name="Fujiyama A."/>
            <person name="Fukuzawa H."/>
            <person name="Galik B."/>
            <person name="Grimanelli D."/>
            <person name="Grimwood J."/>
            <person name="Grossniklaus U."/>
            <person name="Hamada T."/>
            <person name="Haseloff J."/>
            <person name="Hetherington A.J."/>
            <person name="Higo A."/>
            <person name="Hirakawa Y."/>
            <person name="Hundley H.N."/>
            <person name="Ikeda Y."/>
            <person name="Inoue K."/>
            <person name="Inoue S.I."/>
            <person name="Ishida S."/>
            <person name="Jia Q."/>
            <person name="Kakita M."/>
            <person name="Kanazawa T."/>
            <person name="Kawai Y."/>
            <person name="Kawashima T."/>
            <person name="Kennedy M."/>
            <person name="Kinose K."/>
            <person name="Kinoshita T."/>
            <person name="Kohara Y."/>
            <person name="Koide E."/>
            <person name="Komatsu K."/>
            <person name="Kopischke S."/>
            <person name="Kubo M."/>
            <person name="Kyozuka J."/>
            <person name="Lagercrantz U."/>
            <person name="Lin S.S."/>
            <person name="Lindquist E."/>
            <person name="Lipzen A.M."/>
            <person name="Lu C.W."/>
            <person name="De Luna E."/>
            <person name="Martienssen R.A."/>
            <person name="Minamino N."/>
            <person name="Mizutani M."/>
            <person name="Mizutani M."/>
            <person name="Mochizuki N."/>
            <person name="Monte I."/>
            <person name="Mosher R."/>
            <person name="Nagasaki H."/>
            <person name="Nakagami H."/>
            <person name="Naramoto S."/>
            <person name="Nishitani K."/>
            <person name="Ohtani M."/>
            <person name="Okamoto T."/>
            <person name="Okumura M."/>
            <person name="Phillips J."/>
            <person name="Pollak B."/>
            <person name="Reinders A."/>
            <person name="Rovekamp M."/>
            <person name="Sano R."/>
            <person name="Sawa S."/>
            <person name="Schmid M.W."/>
            <person name="Shirakawa M."/>
            <person name="Solano R."/>
            <person name="Spunde A."/>
            <person name="Suetsugu N."/>
            <person name="Sugano S."/>
            <person name="Sugiyama A."/>
            <person name="Sun R."/>
            <person name="Suzuki Y."/>
            <person name="Takenaka M."/>
            <person name="Takezawa D."/>
            <person name="Tomogane H."/>
            <person name="Tsuzuki M."/>
            <person name="Ueda T."/>
            <person name="Umeda M."/>
            <person name="Ward J.M."/>
            <person name="Watanabe Y."/>
            <person name="Yazaki K."/>
            <person name="Yokoyama R."/>
            <person name="Yoshitake Y."/>
            <person name="Yotsui I."/>
            <person name="Zachgo S."/>
            <person name="Schmutz J."/>
        </authorList>
    </citation>
    <scope>NUCLEOTIDE SEQUENCE [LARGE SCALE GENOMIC DNA]</scope>
    <source>
        <strain evidence="7">Tak-1</strain>
    </source>
</reference>
<feature type="domain" description="Nudix hydrolase" evidence="5">
    <location>
        <begin position="143"/>
        <end position="275"/>
    </location>
</feature>
<dbReference type="InterPro" id="IPR020476">
    <property type="entry name" value="Nudix_hydrolase"/>
</dbReference>
<dbReference type="InterPro" id="IPR040618">
    <property type="entry name" value="Pre-Nudix"/>
</dbReference>
<dbReference type="PROSITE" id="PS00893">
    <property type="entry name" value="NUDIX_BOX"/>
    <property type="match status" value="1"/>
</dbReference>
<dbReference type="CDD" id="cd04670">
    <property type="entry name" value="NUDIX_ASFGF2_Nudt6"/>
    <property type="match status" value="1"/>
</dbReference>
<protein>
    <recommendedName>
        <fullName evidence="5">Nudix hydrolase domain-containing protein</fullName>
    </recommendedName>
</protein>
<dbReference type="Pfam" id="PF00293">
    <property type="entry name" value="NUDIX"/>
    <property type="match status" value="1"/>
</dbReference>
<dbReference type="FunFam" id="3.40.630.30:FF:000016">
    <property type="entry name" value="nudix hydrolase 2"/>
    <property type="match status" value="1"/>
</dbReference>
<dbReference type="Gene3D" id="3.40.630.30">
    <property type="match status" value="1"/>
</dbReference>